<dbReference type="SUPFAM" id="SSF56563">
    <property type="entry name" value="Major capsid protein gp5"/>
    <property type="match status" value="1"/>
</dbReference>
<dbReference type="InterPro" id="IPR024455">
    <property type="entry name" value="Phage_capsid"/>
</dbReference>
<comment type="caution">
    <text evidence="4">The sequence shown here is derived from an EMBL/GenBank/DDBJ whole genome shotgun (WGS) entry which is preliminary data.</text>
</comment>
<name>A0A7W4YX49_9HYPH</name>
<protein>
    <submittedName>
        <fullName evidence="4">HK97 family phage major capsid protein</fullName>
    </submittedName>
</protein>
<evidence type="ECO:0000259" key="3">
    <source>
        <dbReference type="Pfam" id="PF05065"/>
    </source>
</evidence>
<dbReference type="Proteomes" id="UP000532010">
    <property type="component" value="Unassembled WGS sequence"/>
</dbReference>
<comment type="subcellular location">
    <subcellularLocation>
        <location evidence="1">Virion</location>
    </subcellularLocation>
</comment>
<organism evidence="4 5">
    <name type="scientific">Microvirga lupini</name>
    <dbReference type="NCBI Taxonomy" id="420324"/>
    <lineage>
        <taxon>Bacteria</taxon>
        <taxon>Pseudomonadati</taxon>
        <taxon>Pseudomonadota</taxon>
        <taxon>Alphaproteobacteria</taxon>
        <taxon>Hyphomicrobiales</taxon>
        <taxon>Methylobacteriaceae</taxon>
        <taxon>Microvirga</taxon>
    </lineage>
</organism>
<dbReference type="EMBL" id="JACHWB010000002">
    <property type="protein sequence ID" value="MBB3018608.1"/>
    <property type="molecule type" value="Genomic_DNA"/>
</dbReference>
<dbReference type="AlphaFoldDB" id="A0A7W4YX49"/>
<proteinExistence type="predicted"/>
<reference evidence="4 5" key="1">
    <citation type="submission" date="2020-08" db="EMBL/GenBank/DDBJ databases">
        <title>The Agave Microbiome: Exploring the role of microbial communities in plant adaptations to desert environments.</title>
        <authorList>
            <person name="Partida-Martinez L.P."/>
        </authorList>
    </citation>
    <scope>NUCLEOTIDE SEQUENCE [LARGE SCALE GENOMIC DNA]</scope>
    <source>
        <strain evidence="4 5">AT3.9</strain>
    </source>
</reference>
<dbReference type="NCBIfam" id="TIGR01554">
    <property type="entry name" value="major_cap_HK97"/>
    <property type="match status" value="1"/>
</dbReference>
<evidence type="ECO:0000256" key="1">
    <source>
        <dbReference type="ARBA" id="ARBA00004328"/>
    </source>
</evidence>
<keyword evidence="5" id="KW-1185">Reference proteome</keyword>
<feature type="region of interest" description="Disordered" evidence="2">
    <location>
        <begin position="1"/>
        <end position="21"/>
    </location>
</feature>
<dbReference type="InterPro" id="IPR054612">
    <property type="entry name" value="Phage_capsid-like_C"/>
</dbReference>
<dbReference type="Pfam" id="PF05065">
    <property type="entry name" value="Phage_capsid"/>
    <property type="match status" value="1"/>
</dbReference>
<feature type="domain" description="Phage capsid-like C-terminal" evidence="3">
    <location>
        <begin position="143"/>
        <end position="388"/>
    </location>
</feature>
<sequence length="396" mass="42649">MQQLLHTAESESRDLNTTEASTFDSLKGEVAALDTQIQRAETVAELERRADADPVTEQPFHALEQRVSVLAVLRHLVEPSKYPLAGAEAEYSNEMARRSGRKPEGAFVPFAAIEQRAPVLTTTVPEIVPTVHRADLYIDAFRRALISQRLGVRVLTGLSGNITIPRRGTGTSVGWVAEHSPLPDTSMDFDAVSMTPRHCGAIVELSRQVIMQSSPDIENLVREDLARSMAEEVDRVLIDGGAVATEPLGILRTSGTLSASLAGPTWAQVLAMIGIAEDANTPGPLQWLFSPKASRKMRGTLQNANGETYLMQNNQVGEVSALSTAFVPDAGTNLGTAILGDFSQTMLGIWGALDLSTNPYAEAVYRRGGVLVRAISTLDIGHRDPSGYVIADDIPV</sequence>
<gene>
    <name evidence="4" type="ORF">FHR70_001662</name>
</gene>
<evidence type="ECO:0000313" key="4">
    <source>
        <dbReference type="EMBL" id="MBB3018608.1"/>
    </source>
</evidence>
<evidence type="ECO:0000313" key="5">
    <source>
        <dbReference type="Proteomes" id="UP000532010"/>
    </source>
</evidence>
<evidence type="ECO:0000256" key="2">
    <source>
        <dbReference type="SAM" id="MobiDB-lite"/>
    </source>
</evidence>
<accession>A0A7W4YX49</accession>
<dbReference type="Gene3D" id="3.30.2400.10">
    <property type="entry name" value="Major capsid protein gp5"/>
    <property type="match status" value="1"/>
</dbReference>
<dbReference type="RefSeq" id="WP_246408037.1">
    <property type="nucleotide sequence ID" value="NZ_JACHWB010000002.1"/>
</dbReference>